<name>A0A816LI78_9BILA</name>
<gene>
    <name evidence="1" type="ORF">WKI299_LOCUS1733</name>
</gene>
<dbReference type="AlphaFoldDB" id="A0A816LI78"/>
<comment type="caution">
    <text evidence="1">The sequence shown here is derived from an EMBL/GenBank/DDBJ whole genome shotgun (WGS) entry which is preliminary data.</text>
</comment>
<evidence type="ECO:0000313" key="1">
    <source>
        <dbReference type="EMBL" id="CAF1939088.1"/>
    </source>
</evidence>
<reference evidence="1" key="1">
    <citation type="submission" date="2021-02" db="EMBL/GenBank/DDBJ databases">
        <authorList>
            <person name="Nowell W R."/>
        </authorList>
    </citation>
    <scope>NUCLEOTIDE SEQUENCE</scope>
</reference>
<dbReference type="EMBL" id="CAJNRF010000098">
    <property type="protein sequence ID" value="CAF1939088.1"/>
    <property type="molecule type" value="Genomic_DNA"/>
</dbReference>
<sequence>MLQLKVNLWKKKYLIYHNDIIGDARICLNCSTSHYSNIAIIYDSDLMCIHSLLWKKIVHIIMVYGQRTEARIQYRGTREESTRVSKERRNSEDSNIEEDVHLNEYDEEPTEILACFSRVKVRCFPLGTCTAGAGAFAGIMSAGVAVGPGMVYGAAACSVTCTALGATCTALPTP</sequence>
<protein>
    <submittedName>
        <fullName evidence="1">Uncharacterized protein</fullName>
    </submittedName>
</protein>
<dbReference type="Proteomes" id="UP000663856">
    <property type="component" value="Unassembled WGS sequence"/>
</dbReference>
<organism evidence="1 2">
    <name type="scientific">Rotaria magnacalcarata</name>
    <dbReference type="NCBI Taxonomy" id="392030"/>
    <lineage>
        <taxon>Eukaryota</taxon>
        <taxon>Metazoa</taxon>
        <taxon>Spiralia</taxon>
        <taxon>Gnathifera</taxon>
        <taxon>Rotifera</taxon>
        <taxon>Eurotatoria</taxon>
        <taxon>Bdelloidea</taxon>
        <taxon>Philodinida</taxon>
        <taxon>Philodinidae</taxon>
        <taxon>Rotaria</taxon>
    </lineage>
</organism>
<evidence type="ECO:0000313" key="2">
    <source>
        <dbReference type="Proteomes" id="UP000663856"/>
    </source>
</evidence>
<accession>A0A816LI78</accession>
<proteinExistence type="predicted"/>